<gene>
    <name evidence="11" type="ORF">ACHIPV_03655</name>
    <name evidence="9" type="ORF">ACHIPZ_14105</name>
    <name evidence="10" type="ORF">ACHIRB_22175</name>
</gene>
<evidence type="ECO:0000259" key="8">
    <source>
        <dbReference type="Pfam" id="PF02771"/>
    </source>
</evidence>
<comment type="cofactor">
    <cofactor evidence="1">
        <name>FAD</name>
        <dbReference type="ChEBI" id="CHEBI:57692"/>
    </cofactor>
</comment>
<dbReference type="PANTHER" id="PTHR43292">
    <property type="entry name" value="ACYL-COA DEHYDROGENASE"/>
    <property type="match status" value="1"/>
</dbReference>
<feature type="domain" description="Acyl-CoA dehydrogenase/oxidase C-terminal" evidence="6">
    <location>
        <begin position="579"/>
        <end position="715"/>
    </location>
</feature>
<feature type="domain" description="Acyl-CoA dehydrogenase/oxidase C-terminal" evidence="6">
    <location>
        <begin position="226"/>
        <end position="344"/>
    </location>
</feature>
<evidence type="ECO:0000313" key="14">
    <source>
        <dbReference type="Proteomes" id="UP001609219"/>
    </source>
</evidence>
<dbReference type="Proteomes" id="UP001609176">
    <property type="component" value="Unassembled WGS sequence"/>
</dbReference>
<comment type="caution">
    <text evidence="9">The sequence shown here is derived from an EMBL/GenBank/DDBJ whole genome shotgun (WGS) entry which is preliminary data.</text>
</comment>
<keyword evidence="5" id="KW-0560">Oxidoreductase</keyword>
<dbReference type="SUPFAM" id="SSF47203">
    <property type="entry name" value="Acyl-CoA dehydrogenase C-terminal domain-like"/>
    <property type="match status" value="2"/>
</dbReference>
<evidence type="ECO:0000256" key="2">
    <source>
        <dbReference type="ARBA" id="ARBA00009347"/>
    </source>
</evidence>
<comment type="similarity">
    <text evidence="2">Belongs to the acyl-CoA dehydrogenase family.</text>
</comment>
<evidence type="ECO:0000313" key="10">
    <source>
        <dbReference type="EMBL" id="MFH5231251.1"/>
    </source>
</evidence>
<evidence type="ECO:0000256" key="5">
    <source>
        <dbReference type="ARBA" id="ARBA00023002"/>
    </source>
</evidence>
<evidence type="ECO:0000259" key="6">
    <source>
        <dbReference type="Pfam" id="PF00441"/>
    </source>
</evidence>
<dbReference type="PANTHER" id="PTHR43292:SF4">
    <property type="entry name" value="ACYL-COA DEHYDROGENASE FADE34"/>
    <property type="match status" value="1"/>
</dbReference>
<evidence type="ECO:0000313" key="13">
    <source>
        <dbReference type="Proteomes" id="UP001609176"/>
    </source>
</evidence>
<dbReference type="EMBL" id="JBIMSN010000106">
    <property type="protein sequence ID" value="MFH5231251.1"/>
    <property type="molecule type" value="Genomic_DNA"/>
</dbReference>
<dbReference type="Gene3D" id="2.40.110.10">
    <property type="entry name" value="Butyryl-CoA Dehydrogenase, subunit A, domain 2"/>
    <property type="match status" value="1"/>
</dbReference>
<evidence type="ECO:0000259" key="7">
    <source>
        <dbReference type="Pfam" id="PF02770"/>
    </source>
</evidence>
<keyword evidence="4" id="KW-0274">FAD</keyword>
<dbReference type="Pfam" id="PF02771">
    <property type="entry name" value="Acyl-CoA_dh_N"/>
    <property type="match status" value="2"/>
</dbReference>
<sequence>MSIATTDEQNAVQESIRAWARGAAPIAALRSVEADPARADYWRGLWPGVADVGLLSVAMREELGGAGGTVVDLAAMLEAAATALVGGPVLSTALVGLVLDRSGEPVAKRWGPEIADGTRPCAVVVDGTPAMATSAPDGGLVLNGSVGLSIGAVGGADVLLSYVLDGEVAWCLVDGSVSGLRCEPVDSLDRTVGVARVECTDVHVAPDRVLTGIGPGLVLDLAVTLAAAEAAGVAGWCLDTAVDYAKIREQFGAKIGSFQAVKHLCAEMLCNAERARAVAWDAANAAQDEKDVPLAAAVAGAVALDAAVAAAKDCIQVLGGIGFTWEHDAHLYLRRVTALRQLLGGSSRWRARVTDLSRAGVRRGSTIDLSGLVDARAAIRADVAAVAALPVEDRRVALAESGLLAPHWPSPYGRDADPATQLLIAEELEAAGVESPDLVIGWWAIPTVLGYGSTEQIKRHVLPTLRGEVVWCQLFSEPGAGSDLAALRTAATKVDGGWTLAGQKVWTSQAQIADWGICLARTDRDAPKHRGITYFLVDMRSPGIRISPLREITGEERFNEVFFDDVFVPDDCVVGAVDGGWRLANATLANERVAIGKGSALDESLTSLLDKTPASDAVLSDRLGALIADAMVGNQLEARMTLRQLEGQDPGPLSSVRKLLGVRYRQDVAEFALDAAGLDGAMEGPASHGFLLTRCLSIAGGTTQILLTVAAERILGLPRK</sequence>
<protein>
    <submittedName>
        <fullName evidence="9">Acyl-CoA dehydrogenase family protein</fullName>
    </submittedName>
</protein>
<dbReference type="Gene3D" id="1.10.540.10">
    <property type="entry name" value="Acyl-CoA dehydrogenase/oxidase, N-terminal domain"/>
    <property type="match status" value="2"/>
</dbReference>
<feature type="domain" description="Acyl-CoA oxidase/dehydrogenase middle" evidence="7">
    <location>
        <begin position="472"/>
        <end position="566"/>
    </location>
</feature>
<dbReference type="EMBL" id="JBIMSO010000053">
    <property type="protein sequence ID" value="MFH5209318.1"/>
    <property type="molecule type" value="Genomic_DNA"/>
</dbReference>
<dbReference type="Gene3D" id="1.20.140.10">
    <property type="entry name" value="Butyryl-CoA Dehydrogenase, subunit A, domain 3"/>
    <property type="match status" value="2"/>
</dbReference>
<dbReference type="Pfam" id="PF00441">
    <property type="entry name" value="Acyl-CoA_dh_1"/>
    <property type="match status" value="2"/>
</dbReference>
<dbReference type="Proteomes" id="UP001609175">
    <property type="component" value="Unassembled WGS sequence"/>
</dbReference>
<feature type="domain" description="Acyl-CoA dehydrogenase/oxidase N-terminal" evidence="8">
    <location>
        <begin position="392"/>
        <end position="468"/>
    </location>
</feature>
<dbReference type="InterPro" id="IPR009075">
    <property type="entry name" value="AcylCo_DH/oxidase_C"/>
</dbReference>
<dbReference type="InterPro" id="IPR009100">
    <property type="entry name" value="AcylCoA_DH/oxidase_NM_dom_sf"/>
</dbReference>
<dbReference type="InterPro" id="IPR013786">
    <property type="entry name" value="AcylCoA_DH/ox_N"/>
</dbReference>
<organism evidence="9 12">
    <name type="scientific">Antrihabitans spumae</name>
    <dbReference type="NCBI Taxonomy" id="3373370"/>
    <lineage>
        <taxon>Bacteria</taxon>
        <taxon>Bacillati</taxon>
        <taxon>Actinomycetota</taxon>
        <taxon>Actinomycetes</taxon>
        <taxon>Mycobacteriales</taxon>
        <taxon>Nocardiaceae</taxon>
        <taxon>Antrihabitans</taxon>
    </lineage>
</organism>
<evidence type="ECO:0000256" key="1">
    <source>
        <dbReference type="ARBA" id="ARBA00001974"/>
    </source>
</evidence>
<reference evidence="12 13" key="1">
    <citation type="submission" date="2024-10" db="EMBL/GenBank/DDBJ databases">
        <authorList>
            <person name="Riesco R."/>
        </authorList>
    </citation>
    <scope>NUCLEOTIDE SEQUENCE [LARGE SCALE GENOMIC DNA]</scope>
    <source>
        <strain evidence="11 13">NCIMB 15448</strain>
        <strain evidence="9 12">NCIMB 15449</strain>
        <strain evidence="10 14">NCIMB 15450</strain>
    </source>
</reference>
<evidence type="ECO:0000256" key="3">
    <source>
        <dbReference type="ARBA" id="ARBA00022630"/>
    </source>
</evidence>
<dbReference type="Pfam" id="PF02770">
    <property type="entry name" value="Acyl-CoA_dh_M"/>
    <property type="match status" value="1"/>
</dbReference>
<evidence type="ECO:0000313" key="11">
    <source>
        <dbReference type="EMBL" id="MFH5240978.1"/>
    </source>
</evidence>
<evidence type="ECO:0000256" key="4">
    <source>
        <dbReference type="ARBA" id="ARBA00022827"/>
    </source>
</evidence>
<name>A0ABW7JNI3_9NOCA</name>
<proteinExistence type="inferred from homology"/>
<dbReference type="EMBL" id="JBIMSP010000003">
    <property type="protein sequence ID" value="MFH5240978.1"/>
    <property type="molecule type" value="Genomic_DNA"/>
</dbReference>
<dbReference type="Proteomes" id="UP001609219">
    <property type="component" value="Unassembled WGS sequence"/>
</dbReference>
<dbReference type="RefSeq" id="WP_395115065.1">
    <property type="nucleotide sequence ID" value="NZ_JBIMSN010000106.1"/>
</dbReference>
<dbReference type="InterPro" id="IPR036250">
    <property type="entry name" value="AcylCo_DH-like_C"/>
</dbReference>
<dbReference type="InterPro" id="IPR052161">
    <property type="entry name" value="Mycobact_Acyl-CoA_DH"/>
</dbReference>
<evidence type="ECO:0000313" key="12">
    <source>
        <dbReference type="Proteomes" id="UP001609175"/>
    </source>
</evidence>
<keyword evidence="14" id="KW-1185">Reference proteome</keyword>
<dbReference type="InterPro" id="IPR006091">
    <property type="entry name" value="Acyl-CoA_Oxase/DH_mid-dom"/>
</dbReference>
<dbReference type="InterPro" id="IPR037069">
    <property type="entry name" value="AcylCoA_DH/ox_N_sf"/>
</dbReference>
<keyword evidence="3" id="KW-0285">Flavoprotein</keyword>
<feature type="domain" description="Acyl-CoA dehydrogenase/oxidase N-terminal" evidence="8">
    <location>
        <begin position="6"/>
        <end position="117"/>
    </location>
</feature>
<accession>A0ABW7JNI3</accession>
<evidence type="ECO:0000313" key="9">
    <source>
        <dbReference type="EMBL" id="MFH5209318.1"/>
    </source>
</evidence>
<dbReference type="SUPFAM" id="SSF56645">
    <property type="entry name" value="Acyl-CoA dehydrogenase NM domain-like"/>
    <property type="match status" value="2"/>
</dbReference>
<dbReference type="InterPro" id="IPR046373">
    <property type="entry name" value="Acyl-CoA_Oxase/DH_mid-dom_sf"/>
</dbReference>